<accession>A0A6C0BEX9</accession>
<evidence type="ECO:0000313" key="1">
    <source>
        <dbReference type="EMBL" id="QHS90696.1"/>
    </source>
</evidence>
<proteinExistence type="predicted"/>
<name>A0A6C0BEX9_9ZZZZ</name>
<reference evidence="1" key="1">
    <citation type="journal article" date="2020" name="Nature">
        <title>Giant virus diversity and host interactions through global metagenomics.</title>
        <authorList>
            <person name="Schulz F."/>
            <person name="Roux S."/>
            <person name="Paez-Espino D."/>
            <person name="Jungbluth S."/>
            <person name="Walsh D.A."/>
            <person name="Denef V.J."/>
            <person name="McMahon K.D."/>
            <person name="Konstantinidis K.T."/>
            <person name="Eloe-Fadrosh E.A."/>
            <person name="Kyrpides N.C."/>
            <person name="Woyke T."/>
        </authorList>
    </citation>
    <scope>NUCLEOTIDE SEQUENCE</scope>
    <source>
        <strain evidence="1">GVMAG-M-3300010354-11</strain>
    </source>
</reference>
<dbReference type="EMBL" id="MN739143">
    <property type="protein sequence ID" value="QHS90696.1"/>
    <property type="molecule type" value="Genomic_DNA"/>
</dbReference>
<protein>
    <submittedName>
        <fullName evidence="1">Uncharacterized protein</fullName>
    </submittedName>
</protein>
<dbReference type="AlphaFoldDB" id="A0A6C0BEX9"/>
<sequence length="100" mass="11813">MIALPQDVIDTIINMTDTQTKISLYESNVLRDIVSTTMFKNIEQDVFIAFKEQHNKLLQSCLKCLQYHVWSDGTPMKNRARHFYKIVRGYTLIRDECKKQ</sequence>
<organism evidence="1">
    <name type="scientific">viral metagenome</name>
    <dbReference type="NCBI Taxonomy" id="1070528"/>
    <lineage>
        <taxon>unclassified sequences</taxon>
        <taxon>metagenomes</taxon>
        <taxon>organismal metagenomes</taxon>
    </lineage>
</organism>